<evidence type="ECO:0000313" key="2">
    <source>
        <dbReference type="EMBL" id="MFD1509945.1"/>
    </source>
</evidence>
<sequence>MSSVPLPVRLGWYAWRYAATSAEIQMRMTRAMITTLREARPLAPAGLKEVSKALATPAEAPAEPAKICDAQPAAKAAPEAAAAPAKAQTPPTHTAAKAPAKTPAKTAPKASASSPAKPRTTARARKRRTPSVPPVMPNGSVDG</sequence>
<reference evidence="3" key="1">
    <citation type="journal article" date="2019" name="Int. J. Syst. Evol. Microbiol.">
        <title>The Global Catalogue of Microorganisms (GCM) 10K type strain sequencing project: providing services to taxonomists for standard genome sequencing and annotation.</title>
        <authorList>
            <consortium name="The Broad Institute Genomics Platform"/>
            <consortium name="The Broad Institute Genome Sequencing Center for Infectious Disease"/>
            <person name="Wu L."/>
            <person name="Ma J."/>
        </authorList>
    </citation>
    <scope>NUCLEOTIDE SEQUENCE [LARGE SCALE GENOMIC DNA]</scope>
    <source>
        <strain evidence="3">CGMCC 1.12477</strain>
    </source>
</reference>
<gene>
    <name evidence="2" type="ORF">ACFTOW_11080</name>
</gene>
<dbReference type="Proteomes" id="UP001597186">
    <property type="component" value="Unassembled WGS sequence"/>
</dbReference>
<evidence type="ECO:0000313" key="3">
    <source>
        <dbReference type="Proteomes" id="UP001597186"/>
    </source>
</evidence>
<protein>
    <submittedName>
        <fullName evidence="2">Uncharacterized protein</fullName>
    </submittedName>
</protein>
<accession>A0ABW4EF15</accession>
<feature type="region of interest" description="Disordered" evidence="1">
    <location>
        <begin position="55"/>
        <end position="143"/>
    </location>
</feature>
<feature type="compositionally biased region" description="Low complexity" evidence="1">
    <location>
        <begin position="55"/>
        <end position="119"/>
    </location>
</feature>
<dbReference type="RefSeq" id="WP_379915606.1">
    <property type="nucleotide sequence ID" value="NZ_JBHUDD010000057.1"/>
</dbReference>
<keyword evidence="3" id="KW-1185">Reference proteome</keyword>
<feature type="compositionally biased region" description="Basic residues" evidence="1">
    <location>
        <begin position="120"/>
        <end position="129"/>
    </location>
</feature>
<evidence type="ECO:0000256" key="1">
    <source>
        <dbReference type="SAM" id="MobiDB-lite"/>
    </source>
</evidence>
<organism evidence="2 3">
    <name type="scientific">Lacimonas salitolerans</name>
    <dbReference type="NCBI Taxonomy" id="1323750"/>
    <lineage>
        <taxon>Bacteria</taxon>
        <taxon>Pseudomonadati</taxon>
        <taxon>Pseudomonadota</taxon>
        <taxon>Alphaproteobacteria</taxon>
        <taxon>Rhodobacterales</taxon>
        <taxon>Paracoccaceae</taxon>
        <taxon>Lacimonas</taxon>
    </lineage>
</organism>
<dbReference type="EMBL" id="JBHUDD010000057">
    <property type="protein sequence ID" value="MFD1509945.1"/>
    <property type="molecule type" value="Genomic_DNA"/>
</dbReference>
<name>A0ABW4EF15_9RHOB</name>
<comment type="caution">
    <text evidence="2">The sequence shown here is derived from an EMBL/GenBank/DDBJ whole genome shotgun (WGS) entry which is preliminary data.</text>
</comment>
<proteinExistence type="predicted"/>